<feature type="active site" description="Charge relay system" evidence="5">
    <location>
        <position position="356"/>
    </location>
</feature>
<gene>
    <name evidence="8" type="ORF">H4N64_11875</name>
</gene>
<dbReference type="Pfam" id="PF00082">
    <property type="entry name" value="Peptidase_S8"/>
    <property type="match status" value="1"/>
</dbReference>
<evidence type="ECO:0000313" key="8">
    <source>
        <dbReference type="EMBL" id="MBC2902298.1"/>
    </source>
</evidence>
<dbReference type="Gene3D" id="3.40.50.200">
    <property type="entry name" value="Peptidase S8/S53 domain"/>
    <property type="match status" value="1"/>
</dbReference>
<sequence length="608" mass="66099">MDRKRLEELFYGKGPRPVPWATDCPVRFDALLALAHAPEDGTEPREDLILAINEEHGVEQILQRFRNLNMMNDCQPIASGSFIAAKLTLRELVQTVLPKTNLNRVIRDAHDLANRQGGSGIADALHDDTPATARPGAVPERASDVHDTSARRHERTRHQRWFLRLLTAIVAESYPPLRDRRPSDPEVSGEVAGMLTGVHLEPEDTERPADPAGQGVLDHRQRYPILSVTANRQASSAVVRSRATVKADAAEQVFSVNCSSIGWAVVDSGIDARHPAFYDWNTAATPEPTPSRSRIPRAFNFVGVRRTLSLDALNDGRIDWPMALPYAEIDLATDLGTAQPSEVPRYQRYTTPVDPHGTHIAGIIGAWWPRPGQEEFRGICPRIQLYDFRVLGDEGTGDEFSIVTALQAIRYINEQAGRFVIAGVNISLSVPHDVASHSTGWTPVCIECDRLVRSGVVVVAAAGNSGYAGAVRTLGKDYRGASISDPGNAESVITVGSTHRSNPYRHGVSYFSSRGPTGDGRPKPDLLAPGEDIDGPVPDQGIAALHGTSQAAAHVSGAAAMLLARNRELIGRPERIKQILCGTATDLGRERHFQGSGLVDVLRAMQSV</sequence>
<evidence type="ECO:0000256" key="4">
    <source>
        <dbReference type="ARBA" id="ARBA00022825"/>
    </source>
</evidence>
<organism evidence="8 9">
    <name type="scientific">Streptomyces cupreus</name>
    <dbReference type="NCBI Taxonomy" id="2759956"/>
    <lineage>
        <taxon>Bacteria</taxon>
        <taxon>Bacillati</taxon>
        <taxon>Actinomycetota</taxon>
        <taxon>Actinomycetes</taxon>
        <taxon>Kitasatosporales</taxon>
        <taxon>Streptomycetaceae</taxon>
        <taxon>Streptomyces</taxon>
    </lineage>
</organism>
<evidence type="ECO:0000256" key="3">
    <source>
        <dbReference type="ARBA" id="ARBA00022801"/>
    </source>
</evidence>
<dbReference type="PANTHER" id="PTHR43806:SF11">
    <property type="entry name" value="CEREVISIN-RELATED"/>
    <property type="match status" value="1"/>
</dbReference>
<name>A0A7X1J152_9ACTN</name>
<dbReference type="InterPro" id="IPR050131">
    <property type="entry name" value="Peptidase_S8_subtilisin-like"/>
</dbReference>
<dbReference type="EMBL" id="JACMSF010000010">
    <property type="protein sequence ID" value="MBC2902298.1"/>
    <property type="molecule type" value="Genomic_DNA"/>
</dbReference>
<comment type="similarity">
    <text evidence="1 5">Belongs to the peptidase S8 family.</text>
</comment>
<dbReference type="GO" id="GO:0004252">
    <property type="term" value="F:serine-type endopeptidase activity"/>
    <property type="evidence" value="ECO:0007669"/>
    <property type="project" value="UniProtKB-UniRule"/>
</dbReference>
<dbReference type="GO" id="GO:0006508">
    <property type="term" value="P:proteolysis"/>
    <property type="evidence" value="ECO:0007669"/>
    <property type="project" value="UniProtKB-KW"/>
</dbReference>
<evidence type="ECO:0000256" key="2">
    <source>
        <dbReference type="ARBA" id="ARBA00022670"/>
    </source>
</evidence>
<reference evidence="8 9" key="1">
    <citation type="submission" date="2020-08" db="EMBL/GenBank/DDBJ databases">
        <title>Streptomyces sp. PSKA01 genome sequencing and assembly.</title>
        <authorList>
            <person name="Mandal S."/>
            <person name="Maiti P.K."/>
            <person name="Das P."/>
        </authorList>
    </citation>
    <scope>NUCLEOTIDE SEQUENCE [LARGE SCALE GENOMIC DNA]</scope>
    <source>
        <strain evidence="8 9">PSKA01</strain>
    </source>
</reference>
<dbReference type="PANTHER" id="PTHR43806">
    <property type="entry name" value="PEPTIDASE S8"/>
    <property type="match status" value="1"/>
</dbReference>
<dbReference type="PROSITE" id="PS51892">
    <property type="entry name" value="SUBTILASE"/>
    <property type="match status" value="1"/>
</dbReference>
<feature type="compositionally biased region" description="Basic and acidic residues" evidence="6">
    <location>
        <begin position="141"/>
        <end position="151"/>
    </location>
</feature>
<comment type="caution">
    <text evidence="8">The sequence shown here is derived from an EMBL/GenBank/DDBJ whole genome shotgun (WGS) entry which is preliminary data.</text>
</comment>
<evidence type="ECO:0000313" key="9">
    <source>
        <dbReference type="Proteomes" id="UP000584670"/>
    </source>
</evidence>
<dbReference type="InterPro" id="IPR036852">
    <property type="entry name" value="Peptidase_S8/S53_dom_sf"/>
</dbReference>
<protein>
    <submittedName>
        <fullName evidence="8">S8 family serine peptidase</fullName>
    </submittedName>
</protein>
<feature type="region of interest" description="Disordered" evidence="6">
    <location>
        <begin position="118"/>
        <end position="154"/>
    </location>
</feature>
<keyword evidence="4 5" id="KW-0720">Serine protease</keyword>
<dbReference type="InterPro" id="IPR015500">
    <property type="entry name" value="Peptidase_S8_subtilisin-rel"/>
</dbReference>
<dbReference type="PRINTS" id="PR00723">
    <property type="entry name" value="SUBTILISIN"/>
</dbReference>
<keyword evidence="3 5" id="KW-0378">Hydrolase</keyword>
<dbReference type="SUPFAM" id="SSF52743">
    <property type="entry name" value="Subtilisin-like"/>
    <property type="match status" value="1"/>
</dbReference>
<keyword evidence="9" id="KW-1185">Reference proteome</keyword>
<feature type="region of interest" description="Disordered" evidence="6">
    <location>
        <begin position="504"/>
        <end position="525"/>
    </location>
</feature>
<feature type="active site" description="Charge relay system" evidence="5">
    <location>
        <position position="267"/>
    </location>
</feature>
<evidence type="ECO:0000256" key="6">
    <source>
        <dbReference type="SAM" id="MobiDB-lite"/>
    </source>
</evidence>
<proteinExistence type="inferred from homology"/>
<keyword evidence="2 5" id="KW-0645">Protease</keyword>
<dbReference type="Proteomes" id="UP000584670">
    <property type="component" value="Unassembled WGS sequence"/>
</dbReference>
<feature type="active site" description="Charge relay system" evidence="5">
    <location>
        <position position="549"/>
    </location>
</feature>
<dbReference type="AlphaFoldDB" id="A0A7X1J152"/>
<accession>A0A7X1J152</accession>
<evidence type="ECO:0000259" key="7">
    <source>
        <dbReference type="Pfam" id="PF00082"/>
    </source>
</evidence>
<dbReference type="InterPro" id="IPR022398">
    <property type="entry name" value="Peptidase_S8_His-AS"/>
</dbReference>
<dbReference type="PROSITE" id="PS00137">
    <property type="entry name" value="SUBTILASE_HIS"/>
    <property type="match status" value="1"/>
</dbReference>
<evidence type="ECO:0000256" key="5">
    <source>
        <dbReference type="PROSITE-ProRule" id="PRU01240"/>
    </source>
</evidence>
<dbReference type="InterPro" id="IPR000209">
    <property type="entry name" value="Peptidase_S8/S53_dom"/>
</dbReference>
<feature type="domain" description="Peptidase S8/S53" evidence="7">
    <location>
        <begin position="264"/>
        <end position="595"/>
    </location>
</feature>
<evidence type="ECO:0000256" key="1">
    <source>
        <dbReference type="ARBA" id="ARBA00011073"/>
    </source>
</evidence>